<organism evidence="2 3">
    <name type="scientific">Dactylosporangium maewongense</name>
    <dbReference type="NCBI Taxonomy" id="634393"/>
    <lineage>
        <taxon>Bacteria</taxon>
        <taxon>Bacillati</taxon>
        <taxon>Actinomycetota</taxon>
        <taxon>Actinomycetes</taxon>
        <taxon>Micromonosporales</taxon>
        <taxon>Micromonosporaceae</taxon>
        <taxon>Dactylosporangium</taxon>
    </lineage>
</organism>
<dbReference type="EMBL" id="BAAAQD010000028">
    <property type="protein sequence ID" value="GAA1559124.1"/>
    <property type="molecule type" value="Genomic_DNA"/>
</dbReference>
<dbReference type="InterPro" id="IPR045218">
    <property type="entry name" value="DA1-like"/>
</dbReference>
<evidence type="ECO:0000313" key="3">
    <source>
        <dbReference type="Proteomes" id="UP001501470"/>
    </source>
</evidence>
<feature type="domain" description="Protein DA1-like" evidence="1">
    <location>
        <begin position="74"/>
        <end position="177"/>
    </location>
</feature>
<dbReference type="PANTHER" id="PTHR24209">
    <property type="entry name" value="PROTEIN DA1-RELATED 2"/>
    <property type="match status" value="1"/>
</dbReference>
<protein>
    <recommendedName>
        <fullName evidence="1">Protein DA1-like domain-containing protein</fullName>
    </recommendedName>
</protein>
<evidence type="ECO:0000313" key="2">
    <source>
        <dbReference type="EMBL" id="GAA1559124.1"/>
    </source>
</evidence>
<gene>
    <name evidence="2" type="ORF">GCM10009827_095150</name>
</gene>
<name>A0ABN2CIJ4_9ACTN</name>
<accession>A0ABN2CIJ4</accession>
<reference evidence="2 3" key="1">
    <citation type="journal article" date="2019" name="Int. J. Syst. Evol. Microbiol.">
        <title>The Global Catalogue of Microorganisms (GCM) 10K type strain sequencing project: providing services to taxonomists for standard genome sequencing and annotation.</title>
        <authorList>
            <consortium name="The Broad Institute Genomics Platform"/>
            <consortium name="The Broad Institute Genome Sequencing Center for Infectious Disease"/>
            <person name="Wu L."/>
            <person name="Ma J."/>
        </authorList>
    </citation>
    <scope>NUCLEOTIDE SEQUENCE [LARGE SCALE GENOMIC DNA]</scope>
    <source>
        <strain evidence="2 3">JCM 15933</strain>
    </source>
</reference>
<proteinExistence type="predicted"/>
<dbReference type="InterPro" id="IPR022087">
    <property type="entry name" value="DA1-like_dom"/>
</dbReference>
<comment type="caution">
    <text evidence="2">The sequence shown here is derived from an EMBL/GenBank/DDBJ whole genome shotgun (WGS) entry which is preliminary data.</text>
</comment>
<evidence type="ECO:0000259" key="1">
    <source>
        <dbReference type="Pfam" id="PF12315"/>
    </source>
</evidence>
<keyword evidence="3" id="KW-1185">Reference proteome</keyword>
<dbReference type="Pfam" id="PF12315">
    <property type="entry name" value="DA1-like"/>
    <property type="match status" value="1"/>
</dbReference>
<sequence>MLAYRQSLHGEVTCAAHPVLAECMFCARTHADPAPPGWRPFAAGMMRCPTCLADAVETQQDARLHLPSVRRQMTDIGLELPDRVRVRIVSPEEAAATAGLVTTGVLLGLTEQTTGGAEGTRVTGISIVAGLPPTYFGRAVAHEIGHAWLALRGRAPVDDVIEEGLCELFAYAWLRRHGTPMALELRRRLSTNPDPVYGGGFRTVHQAVRRHGVATVLDRLLTTGGLR</sequence>
<dbReference type="Proteomes" id="UP001501470">
    <property type="component" value="Unassembled WGS sequence"/>
</dbReference>
<dbReference type="PANTHER" id="PTHR24209:SF7">
    <property type="entry name" value="PROTEIN DA1-RELATED 2"/>
    <property type="match status" value="1"/>
</dbReference>